<keyword evidence="5" id="KW-1185">Reference proteome</keyword>
<organism evidence="4 5">
    <name type="scientific">Allacma fusca</name>
    <dbReference type="NCBI Taxonomy" id="39272"/>
    <lineage>
        <taxon>Eukaryota</taxon>
        <taxon>Metazoa</taxon>
        <taxon>Ecdysozoa</taxon>
        <taxon>Arthropoda</taxon>
        <taxon>Hexapoda</taxon>
        <taxon>Collembola</taxon>
        <taxon>Symphypleona</taxon>
        <taxon>Sminthuridae</taxon>
        <taxon>Allacma</taxon>
    </lineage>
</organism>
<dbReference type="GO" id="GO:0008234">
    <property type="term" value="F:cysteine-type peptidase activity"/>
    <property type="evidence" value="ECO:0007669"/>
    <property type="project" value="InterPro"/>
</dbReference>
<evidence type="ECO:0000313" key="5">
    <source>
        <dbReference type="Proteomes" id="UP000708208"/>
    </source>
</evidence>
<evidence type="ECO:0000256" key="2">
    <source>
        <dbReference type="ARBA" id="ARBA00022801"/>
    </source>
</evidence>
<accession>A0A8J2J3V3</accession>
<dbReference type="InterPro" id="IPR003653">
    <property type="entry name" value="Peptidase_C48_C"/>
</dbReference>
<keyword evidence="1" id="KW-0645">Protease</keyword>
<keyword evidence="2" id="KW-0378">Hydrolase</keyword>
<dbReference type="PROSITE" id="PS50600">
    <property type="entry name" value="ULP_PROTEASE"/>
    <property type="match status" value="1"/>
</dbReference>
<feature type="domain" description="Ubiquitin-like protease family profile" evidence="3">
    <location>
        <begin position="885"/>
        <end position="1092"/>
    </location>
</feature>
<proteinExistence type="predicted"/>
<evidence type="ECO:0000259" key="3">
    <source>
        <dbReference type="PROSITE" id="PS50600"/>
    </source>
</evidence>
<evidence type="ECO:0000256" key="1">
    <source>
        <dbReference type="ARBA" id="ARBA00022670"/>
    </source>
</evidence>
<dbReference type="Proteomes" id="UP000708208">
    <property type="component" value="Unassembled WGS sequence"/>
</dbReference>
<protein>
    <recommendedName>
        <fullName evidence="3">Ubiquitin-like protease family profile domain-containing protein</fullName>
    </recommendedName>
</protein>
<dbReference type="AlphaFoldDB" id="A0A8J2J3V3"/>
<dbReference type="GO" id="GO:0006508">
    <property type="term" value="P:proteolysis"/>
    <property type="evidence" value="ECO:0007669"/>
    <property type="project" value="UniProtKB-KW"/>
</dbReference>
<evidence type="ECO:0000313" key="4">
    <source>
        <dbReference type="EMBL" id="CAG7661128.1"/>
    </source>
</evidence>
<comment type="caution">
    <text evidence="4">The sequence shown here is derived from an EMBL/GenBank/DDBJ whole genome shotgun (WGS) entry which is preliminary data.</text>
</comment>
<reference evidence="4" key="1">
    <citation type="submission" date="2021-06" db="EMBL/GenBank/DDBJ databases">
        <authorList>
            <person name="Hodson N. C."/>
            <person name="Mongue J. A."/>
            <person name="Jaron S. K."/>
        </authorList>
    </citation>
    <scope>NUCLEOTIDE SEQUENCE</scope>
</reference>
<sequence length="1152" mass="133592">MQSEAEFYFDCGEDVCTAKTYAGLSHSLERKLTTDDSIDGIVFMSDTLAFFRLNPPFDFTSISIQPHAGDRFKGLEKWRAGFSHLIEIRIGSIHNHTLSVLYAYDGGRVISFHKLIEATKESFRDAIMTLPINSMARREVQNSVSEKIIIRCHEDFESIRRITKQIMDYRLKNVRAYFKTSYILYKFGQSTNYMRFANEFDWLDIAALNGIVFHYAKDFLLQDHILWFIPPAIRKLTGKRSTSIYYVGIQPGVGNVRYTLPEIQNMTVVPTHVTWYTRIWPEMHRDPLGLFCRTRLSTSLKIVYEQVFTRSIEKFKPLSNLELKLRNRIPTVIRNSSNLAAEYTARVETVVFVDKQYFDATFQHTVIATVLEVEKWMSKKEYYSKELFYAQPTEQFKTKISPWFDHFAGSVKRTCDLVDAVKSVKSRMADGEIVNSKLQLFGEMCVLDAVDYLLTLCYTGNFACNMTWRKLLGIDGNFFLKDINYSWKLKTLEMGRHDGQKVINLYAPPIHFAPFYDRLFTADVPTMYEEVYAASNKLSQMFTGFAFVTVDRQLNEKLNRSLCEAFVELFLAISSQYSNIYNAKQPTMYALVRDIPCGHFKGAQVVTTYEFIQLVQGNTVRHQPYLDERFWMFRNVCTKICKEIRHPRFWCFLQEALEKKIFLSGYPLVCSKSTQYYAPTRNVVVVPSFRDLEERCRRITNFNSSWTAAALLKSGVKLPERLSICGGRGIYHCLSNVASSVRQQFDRGVFVEVVVAVIMNRSKRGDLYKCEMFSSLPPTAQNHLRFGNYINGEYVFSPEDGFQKSYKAVPPNTPESPAKEAAKSACTKYKRIRHQKTGRFVKLRKRIFNVTEIAEVYPKDSNVPIEDTCEENAFLMQLLNFKSRINVLSEDDKTEQIYELSPNTTIQSFPNLNPVTIVEISCNYGGSEWMDISFLNSCMQLLVNLSDETPVCQILKIDALMYSKLDSVNYKWSRIQERLNIVNDHTRRIFHTLFLSNHYVLLFAEIMQTHGTVIIKVKSYDTLKSMGNYTNRVRKGVQIFAEMLQSRFKDILLQKYAFAIPNIEIEMHAETPVQQDDTKNCGAASLRILEDIINEGSNSSIWQLDLEDYKWRITYLTLMHSPEGQLICNQYNHDPHKIKYYLKQIYDRTVGI</sequence>
<name>A0A8J2J3V3_9HEXA</name>
<gene>
    <name evidence="4" type="ORF">AFUS01_LOCUS1370</name>
</gene>
<dbReference type="EMBL" id="CAJVCH010007577">
    <property type="protein sequence ID" value="CAG7661128.1"/>
    <property type="molecule type" value="Genomic_DNA"/>
</dbReference>